<evidence type="ECO:0000256" key="1">
    <source>
        <dbReference type="SAM" id="MobiDB-lite"/>
    </source>
</evidence>
<dbReference type="EMBL" id="JANJYJ010000007">
    <property type="protein sequence ID" value="KAK3199642.1"/>
    <property type="molecule type" value="Genomic_DNA"/>
</dbReference>
<accession>A0AAE0A3M4</accession>
<comment type="caution">
    <text evidence="2">The sequence shown here is derived from an EMBL/GenBank/DDBJ whole genome shotgun (WGS) entry which is preliminary data.</text>
</comment>
<dbReference type="PANTHER" id="PTHR34682">
    <property type="entry name" value="AT HOOK MOTIF-CONTAINING PROTEIN"/>
    <property type="match status" value="1"/>
</dbReference>
<dbReference type="AlphaFoldDB" id="A0AAE0A3M4"/>
<keyword evidence="3" id="KW-1185">Reference proteome</keyword>
<dbReference type="InterPro" id="IPR045881">
    <property type="entry name" value="MNM1-like"/>
</dbReference>
<evidence type="ECO:0000313" key="3">
    <source>
        <dbReference type="Proteomes" id="UP001281410"/>
    </source>
</evidence>
<evidence type="ECO:0000313" key="2">
    <source>
        <dbReference type="EMBL" id="KAK3199642.1"/>
    </source>
</evidence>
<gene>
    <name evidence="2" type="ORF">Dsin_023057</name>
</gene>
<feature type="region of interest" description="Disordered" evidence="1">
    <location>
        <begin position="1"/>
        <end position="40"/>
    </location>
</feature>
<organism evidence="2 3">
    <name type="scientific">Dipteronia sinensis</name>
    <dbReference type="NCBI Taxonomy" id="43782"/>
    <lineage>
        <taxon>Eukaryota</taxon>
        <taxon>Viridiplantae</taxon>
        <taxon>Streptophyta</taxon>
        <taxon>Embryophyta</taxon>
        <taxon>Tracheophyta</taxon>
        <taxon>Spermatophyta</taxon>
        <taxon>Magnoliopsida</taxon>
        <taxon>eudicotyledons</taxon>
        <taxon>Gunneridae</taxon>
        <taxon>Pentapetalae</taxon>
        <taxon>rosids</taxon>
        <taxon>malvids</taxon>
        <taxon>Sapindales</taxon>
        <taxon>Sapindaceae</taxon>
        <taxon>Hippocastanoideae</taxon>
        <taxon>Acereae</taxon>
        <taxon>Dipteronia</taxon>
    </lineage>
</organism>
<protein>
    <submittedName>
        <fullName evidence="2">Uncharacterized protein</fullName>
    </submittedName>
</protein>
<dbReference type="Proteomes" id="UP001281410">
    <property type="component" value="Unassembled WGS sequence"/>
</dbReference>
<reference evidence="2" key="1">
    <citation type="journal article" date="2023" name="Plant J.">
        <title>Genome sequences and population genomics provide insights into the demographic history, inbreeding, and mutation load of two 'living fossil' tree species of Dipteronia.</title>
        <authorList>
            <person name="Feng Y."/>
            <person name="Comes H.P."/>
            <person name="Chen J."/>
            <person name="Zhu S."/>
            <person name="Lu R."/>
            <person name="Zhang X."/>
            <person name="Li P."/>
            <person name="Qiu J."/>
            <person name="Olsen K.M."/>
            <person name="Qiu Y."/>
        </authorList>
    </citation>
    <scope>NUCLEOTIDE SEQUENCE</scope>
    <source>
        <strain evidence="2">NBL</strain>
    </source>
</reference>
<dbReference type="PANTHER" id="PTHR34682:SF1">
    <property type="entry name" value="PROTEIN METABOLIC NETWORK MODULATOR 1"/>
    <property type="match status" value="1"/>
</dbReference>
<name>A0AAE0A3M4_9ROSI</name>
<feature type="compositionally biased region" description="Polar residues" evidence="1">
    <location>
        <begin position="1"/>
        <end position="15"/>
    </location>
</feature>
<proteinExistence type="predicted"/>
<sequence length="117" mass="13234">MNEDNQGNNQDTADNNPMKCRRGRPTKYPSPNANRGENVVPWDQNFNRQENAPISLAFLGINGNQHHQVNPNDFTVGQVVHGVIEATFDERYMLAVRVGSSENALSGFLFKRPQMYQ</sequence>